<proteinExistence type="predicted"/>
<accession>A0ACC1SPI4</accession>
<dbReference type="Proteomes" id="UP001148662">
    <property type="component" value="Unassembled WGS sequence"/>
</dbReference>
<sequence>MPPLLHREVTRSSVNSQAVVLERSQSLSNCYIHLQVRHNTYPEHDGAGLPGRAHLEVRALGDVVEEEVEEVFRLFLPETDNAAREAWVDEQGLLAGDRVLADNGVLPNNVVSSLFHMGAKRHTSGFYGAHV</sequence>
<comment type="caution">
    <text evidence="1">The sequence shown here is derived from an EMBL/GenBank/DDBJ whole genome shotgun (WGS) entry which is preliminary data.</text>
</comment>
<evidence type="ECO:0000313" key="2">
    <source>
        <dbReference type="Proteomes" id="UP001148662"/>
    </source>
</evidence>
<organism evidence="1 2">
    <name type="scientific">Phlebia brevispora</name>
    <dbReference type="NCBI Taxonomy" id="194682"/>
    <lineage>
        <taxon>Eukaryota</taxon>
        <taxon>Fungi</taxon>
        <taxon>Dikarya</taxon>
        <taxon>Basidiomycota</taxon>
        <taxon>Agaricomycotina</taxon>
        <taxon>Agaricomycetes</taxon>
        <taxon>Polyporales</taxon>
        <taxon>Meruliaceae</taxon>
        <taxon>Phlebia</taxon>
    </lineage>
</organism>
<protein>
    <submittedName>
        <fullName evidence="1">Uncharacterized protein</fullName>
    </submittedName>
</protein>
<reference evidence="1" key="1">
    <citation type="submission" date="2022-07" db="EMBL/GenBank/DDBJ databases">
        <title>Genome Sequence of Phlebia brevispora.</title>
        <authorList>
            <person name="Buettner E."/>
        </authorList>
    </citation>
    <scope>NUCLEOTIDE SEQUENCE</scope>
    <source>
        <strain evidence="1">MPL23</strain>
    </source>
</reference>
<keyword evidence="2" id="KW-1185">Reference proteome</keyword>
<evidence type="ECO:0000313" key="1">
    <source>
        <dbReference type="EMBL" id="KAJ3543851.1"/>
    </source>
</evidence>
<name>A0ACC1SPI4_9APHY</name>
<gene>
    <name evidence="1" type="ORF">NM688_g5813</name>
</gene>
<dbReference type="EMBL" id="JANHOG010001110">
    <property type="protein sequence ID" value="KAJ3543851.1"/>
    <property type="molecule type" value="Genomic_DNA"/>
</dbReference>